<feature type="active site" evidence="8">
    <location>
        <position position="310"/>
    </location>
</feature>
<dbReference type="Gene3D" id="3.40.190.10">
    <property type="entry name" value="Periplasmic binding protein-like II"/>
    <property type="match status" value="2"/>
</dbReference>
<evidence type="ECO:0000313" key="12">
    <source>
        <dbReference type="Proteomes" id="UP001501011"/>
    </source>
</evidence>
<organism evidence="11 12">
    <name type="scientific">Kangiella marina</name>
    <dbReference type="NCBI Taxonomy" id="1079178"/>
    <lineage>
        <taxon>Bacteria</taxon>
        <taxon>Pseudomonadati</taxon>
        <taxon>Pseudomonadota</taxon>
        <taxon>Gammaproteobacteria</taxon>
        <taxon>Kangiellales</taxon>
        <taxon>Kangiellaceae</taxon>
        <taxon>Kangiella</taxon>
    </lineage>
</organism>
<dbReference type="HAMAP" id="MF_02016">
    <property type="entry name" value="MltF"/>
    <property type="match status" value="1"/>
</dbReference>
<feature type="region of interest" description="Disordered" evidence="9">
    <location>
        <begin position="455"/>
        <end position="502"/>
    </location>
</feature>
<evidence type="ECO:0000256" key="2">
    <source>
        <dbReference type="ARBA" id="ARBA00010333"/>
    </source>
</evidence>
<evidence type="ECO:0000313" key="11">
    <source>
        <dbReference type="EMBL" id="GAA4356982.1"/>
    </source>
</evidence>
<comment type="caution">
    <text evidence="11">The sequence shown here is derived from an EMBL/GenBank/DDBJ whole genome shotgun (WGS) entry which is preliminary data.</text>
</comment>
<comment type="similarity">
    <text evidence="2">Belongs to the bacterial solute-binding protein 3 family.</text>
</comment>
<name>A0ABP8IE26_9GAMM</name>
<feature type="domain" description="Solute-binding protein family 3/N-terminal" evidence="10">
    <location>
        <begin position="41"/>
        <end position="264"/>
    </location>
</feature>
<evidence type="ECO:0000256" key="1">
    <source>
        <dbReference type="ARBA" id="ARBA00007734"/>
    </source>
</evidence>
<keyword evidence="3 8" id="KW-0732">Signal</keyword>
<reference evidence="12" key="1">
    <citation type="journal article" date="2019" name="Int. J. Syst. Evol. Microbiol.">
        <title>The Global Catalogue of Microorganisms (GCM) 10K type strain sequencing project: providing services to taxonomists for standard genome sequencing and annotation.</title>
        <authorList>
            <consortium name="The Broad Institute Genomics Platform"/>
            <consortium name="The Broad Institute Genome Sequencing Center for Infectious Disease"/>
            <person name="Wu L."/>
            <person name="Ma J."/>
        </authorList>
    </citation>
    <scope>NUCLEOTIDE SEQUENCE [LARGE SCALE GENOMIC DNA]</scope>
    <source>
        <strain evidence="12">JCM 17728</strain>
    </source>
</reference>
<comment type="subcellular location">
    <subcellularLocation>
        <location evidence="8">Cell outer membrane</location>
        <topology evidence="8">Peripheral membrane protein</topology>
    </subcellularLocation>
    <text evidence="8">Attached to the inner leaflet of the outer membrane.</text>
</comment>
<gene>
    <name evidence="8 11" type="primary">mltF</name>
    <name evidence="11" type="ORF">GCM10023151_05490</name>
</gene>
<proteinExistence type="inferred from homology"/>
<dbReference type="CDD" id="cd13403">
    <property type="entry name" value="MLTF-like"/>
    <property type="match status" value="1"/>
</dbReference>
<dbReference type="SUPFAM" id="SSF53955">
    <property type="entry name" value="Lysozyme-like"/>
    <property type="match status" value="1"/>
</dbReference>
<comment type="similarity">
    <text evidence="1">Belongs to the transglycosylase Slt family.</text>
</comment>
<evidence type="ECO:0000256" key="4">
    <source>
        <dbReference type="ARBA" id="ARBA00023136"/>
    </source>
</evidence>
<dbReference type="NCBIfam" id="NF008112">
    <property type="entry name" value="PRK10859.1"/>
    <property type="match status" value="1"/>
</dbReference>
<evidence type="ECO:0000259" key="10">
    <source>
        <dbReference type="SMART" id="SM00062"/>
    </source>
</evidence>
<dbReference type="RefSeq" id="WP_345291669.1">
    <property type="nucleotide sequence ID" value="NZ_BAABFV010000001.1"/>
</dbReference>
<keyword evidence="5 8" id="KW-0998">Cell outer membrane</keyword>
<dbReference type="PROSITE" id="PS51257">
    <property type="entry name" value="PROKAR_LIPOPROTEIN"/>
    <property type="match status" value="1"/>
</dbReference>
<dbReference type="InterPro" id="IPR023346">
    <property type="entry name" value="Lysozyme-like_dom_sf"/>
</dbReference>
<evidence type="ECO:0000256" key="6">
    <source>
        <dbReference type="ARBA" id="ARBA00023239"/>
    </source>
</evidence>
<dbReference type="PANTHER" id="PTHR35936:SF32">
    <property type="entry name" value="MEMBRANE-BOUND LYTIC MUREIN TRANSGLYCOSYLASE F"/>
    <property type="match status" value="1"/>
</dbReference>
<dbReference type="SMART" id="SM00062">
    <property type="entry name" value="PBPb"/>
    <property type="match status" value="1"/>
</dbReference>
<dbReference type="CDD" id="cd01009">
    <property type="entry name" value="PBP2_YfhD_N"/>
    <property type="match status" value="1"/>
</dbReference>
<dbReference type="SUPFAM" id="SSF53850">
    <property type="entry name" value="Periplasmic binding protein-like II"/>
    <property type="match status" value="1"/>
</dbReference>
<dbReference type="EMBL" id="BAABFV010000001">
    <property type="protein sequence ID" value="GAA4356982.1"/>
    <property type="molecule type" value="Genomic_DNA"/>
</dbReference>
<comment type="similarity">
    <text evidence="8">In the N-terminal section; belongs to the bacterial solute-binding protein 3 family.</text>
</comment>
<dbReference type="InterPro" id="IPR000189">
    <property type="entry name" value="Transglyc_AS"/>
</dbReference>
<evidence type="ECO:0000256" key="9">
    <source>
        <dbReference type="SAM" id="MobiDB-lite"/>
    </source>
</evidence>
<dbReference type="InterPro" id="IPR023703">
    <property type="entry name" value="MltF"/>
</dbReference>
<evidence type="ECO:0000256" key="3">
    <source>
        <dbReference type="ARBA" id="ARBA00022729"/>
    </source>
</evidence>
<dbReference type="Pfam" id="PF01464">
    <property type="entry name" value="SLT"/>
    <property type="match status" value="1"/>
</dbReference>
<comment type="domain">
    <text evidence="8">The N-terminal domain does not have lytic activity and probably modulates enzymatic activity. The C-terminal domain is the catalytic active domain.</text>
</comment>
<dbReference type="InterPro" id="IPR001638">
    <property type="entry name" value="Solute-binding_3/MltF_N"/>
</dbReference>
<comment type="similarity">
    <text evidence="8">In the C-terminal section; belongs to the transglycosylase Slt family.</text>
</comment>
<evidence type="ECO:0000256" key="5">
    <source>
        <dbReference type="ARBA" id="ARBA00023237"/>
    </source>
</evidence>
<comment type="catalytic activity">
    <reaction evidence="8">
        <text>Exolytic cleavage of the (1-&gt;4)-beta-glycosidic linkage between N-acetylmuramic acid (MurNAc) and N-acetylglucosamine (GlcNAc) residues in peptidoglycan, from either the reducing or the non-reducing ends of the peptidoglycan chains, with concomitant formation of a 1,6-anhydrobond in the MurNAc residue.</text>
        <dbReference type="EC" id="4.2.2.n1"/>
    </reaction>
</comment>
<dbReference type="Pfam" id="PF00497">
    <property type="entry name" value="SBP_bac_3"/>
    <property type="match status" value="1"/>
</dbReference>
<keyword evidence="12" id="KW-1185">Reference proteome</keyword>
<evidence type="ECO:0000256" key="7">
    <source>
        <dbReference type="ARBA" id="ARBA00023316"/>
    </source>
</evidence>
<keyword evidence="7 8" id="KW-0961">Cell wall biogenesis/degradation</keyword>
<keyword evidence="6 8" id="KW-0456">Lyase</keyword>
<evidence type="ECO:0000256" key="8">
    <source>
        <dbReference type="HAMAP-Rule" id="MF_02016"/>
    </source>
</evidence>
<feature type="compositionally biased region" description="Acidic residues" evidence="9">
    <location>
        <begin position="460"/>
        <end position="502"/>
    </location>
</feature>
<dbReference type="EC" id="4.2.2.n1" evidence="8"/>
<dbReference type="PROSITE" id="PS00922">
    <property type="entry name" value="TRANSGLYCOSYLASE"/>
    <property type="match status" value="1"/>
</dbReference>
<keyword evidence="4 8" id="KW-0472">Membrane</keyword>
<sequence>MITSFYKKLGFLALFLLTIGGLTSCDYKQESQLDRIKEQGYIKVYSRISPTTMSVGEQGFSGFEYELVKLFAEDLGVRLEIVTHNDIAKILNEVEQGEVDFAAAGLTVTQQRQQRLRFGPPYQNITSKLVYLKGTDRPRDFSQVDEQLTIIANSSHSEDLYEVQKDYPELSWTERSDLTSQDLMDMVLSGEITYTIVDSNELDLMRQVQPELAVAFSVSEPEELAWAFNKNGDNSLFIKAIEFFSKIREDGTLSYLVERYYGHLSKFDYVGSRAFHRAIESKLPEFKPYFYEAAGDDLDWRFLAAMGYQESHWEPHARSPTGVRGLMMLTLDTSRQLGIENRLDPEQSIMGGAEYFRLMKDKIPERISDPDRTWFALAGYNVGFGHLEDARRLAQHAGENPDKWLVVKKFLPLLRQKKWYSRTRFGYARGDEPVKYVNNIRRYYQVLKKVEPPKSGNIELEQEANDDDIEPAENIIEEAMDQQGDVEDGVEDNIENSEDTEQ</sequence>
<dbReference type="PANTHER" id="PTHR35936">
    <property type="entry name" value="MEMBRANE-BOUND LYTIC MUREIN TRANSGLYCOSYLASE F"/>
    <property type="match status" value="1"/>
</dbReference>
<protein>
    <recommendedName>
        <fullName evidence="8">Membrane-bound lytic murein transglycosylase F</fullName>
        <ecNumber evidence="8">4.2.2.n1</ecNumber>
    </recommendedName>
    <alternativeName>
        <fullName evidence="8">Murein lyase F</fullName>
    </alternativeName>
</protein>
<dbReference type="Proteomes" id="UP001501011">
    <property type="component" value="Unassembled WGS sequence"/>
</dbReference>
<comment type="function">
    <text evidence="8">Murein-degrading enzyme that degrades murein glycan strands and insoluble, high-molecular weight murein sacculi, with the concomitant formation of a 1,6-anhydromuramoyl product. Lytic transglycosylases (LTs) play an integral role in the metabolism of the peptidoglycan (PG) sacculus. Their lytic action creates space within the PG sacculus to allow for its expansion as well as for the insertion of various structures such as secretion systems and flagella.</text>
</comment>
<dbReference type="Gene3D" id="1.10.530.10">
    <property type="match status" value="1"/>
</dbReference>
<comment type="caution">
    <text evidence="8">Lacks conserved residue(s) required for the propagation of feature annotation.</text>
</comment>
<dbReference type="InterPro" id="IPR008258">
    <property type="entry name" value="Transglycosylase_SLT_dom_1"/>
</dbReference>
<accession>A0ABP8IE26</accession>
<feature type="region of interest" description="LT domain" evidence="8">
    <location>
        <begin position="265"/>
        <end position="502"/>
    </location>
</feature>